<evidence type="ECO:0000256" key="6">
    <source>
        <dbReference type="ARBA" id="ARBA00022989"/>
    </source>
</evidence>
<dbReference type="PROSITE" id="PS50939">
    <property type="entry name" value="CYTOCHROME_B561"/>
    <property type="match status" value="1"/>
</dbReference>
<evidence type="ECO:0000256" key="7">
    <source>
        <dbReference type="ARBA" id="ARBA00023136"/>
    </source>
</evidence>
<accession>S4RK39</accession>
<feature type="transmembrane region" description="Helical" evidence="8">
    <location>
        <begin position="50"/>
        <end position="70"/>
    </location>
</feature>
<comment type="subcellular location">
    <subcellularLocation>
        <location evidence="2">Membrane</location>
    </subcellularLocation>
</comment>
<evidence type="ECO:0000256" key="2">
    <source>
        <dbReference type="ARBA" id="ARBA00004370"/>
    </source>
</evidence>
<keyword evidence="7 8" id="KW-0472">Membrane</keyword>
<keyword evidence="5" id="KW-0249">Electron transport</keyword>
<protein>
    <recommendedName>
        <fullName evidence="9">Cytochrome b561 domain-containing protein</fullName>
    </recommendedName>
</protein>
<evidence type="ECO:0000259" key="9">
    <source>
        <dbReference type="PROSITE" id="PS50939"/>
    </source>
</evidence>
<reference evidence="10" key="1">
    <citation type="submission" date="2025-08" db="UniProtKB">
        <authorList>
            <consortium name="Ensembl"/>
        </authorList>
    </citation>
    <scope>IDENTIFICATION</scope>
</reference>
<name>S4RK39_PETMA</name>
<evidence type="ECO:0000313" key="10">
    <source>
        <dbReference type="Ensembl" id="ENSPMAP00000005572.1"/>
    </source>
</evidence>
<dbReference type="Ensembl" id="ENSPMAT00000005593.1">
    <property type="protein sequence ID" value="ENSPMAP00000005572.1"/>
    <property type="gene ID" value="ENSPMAG00000005086.1"/>
</dbReference>
<comment type="cofactor">
    <cofactor evidence="1">
        <name>heme b</name>
        <dbReference type="ChEBI" id="CHEBI:60344"/>
    </cofactor>
</comment>
<feature type="domain" description="Cytochrome b561" evidence="9">
    <location>
        <begin position="10"/>
        <end position="88"/>
    </location>
</feature>
<reference evidence="10" key="2">
    <citation type="submission" date="2025-09" db="UniProtKB">
        <authorList>
            <consortium name="Ensembl"/>
        </authorList>
    </citation>
    <scope>IDENTIFICATION</scope>
</reference>
<keyword evidence="3" id="KW-0813">Transport</keyword>
<evidence type="ECO:0000256" key="3">
    <source>
        <dbReference type="ARBA" id="ARBA00022448"/>
    </source>
</evidence>
<keyword evidence="4 8" id="KW-0812">Transmembrane</keyword>
<sequence length="88" mass="9790">VLHPLHAPLAGLMLKHEQQPLVSRVAVRLTGTPTEVPGSRSPTIIKAHGALMMVAWLTCASVGIVLARFFKPLWPTHYIWGQKVWFQV</sequence>
<dbReference type="GeneTree" id="ENSGT00940000157704"/>
<dbReference type="GO" id="GO:0016020">
    <property type="term" value="C:membrane"/>
    <property type="evidence" value="ECO:0007669"/>
    <property type="project" value="UniProtKB-SubCell"/>
</dbReference>
<dbReference type="InterPro" id="IPR006593">
    <property type="entry name" value="Cyt_b561/ferric_Rdtase_TM"/>
</dbReference>
<keyword evidence="6 8" id="KW-1133">Transmembrane helix</keyword>
<dbReference type="HOGENOM" id="CLU_2474813_0_0_1"/>
<evidence type="ECO:0000256" key="4">
    <source>
        <dbReference type="ARBA" id="ARBA00022692"/>
    </source>
</evidence>
<proteinExistence type="predicted"/>
<dbReference type="AlphaFoldDB" id="S4RK39"/>
<evidence type="ECO:0000256" key="1">
    <source>
        <dbReference type="ARBA" id="ARBA00001970"/>
    </source>
</evidence>
<dbReference type="STRING" id="7757.ENSPMAP00000005572"/>
<evidence type="ECO:0000256" key="8">
    <source>
        <dbReference type="SAM" id="Phobius"/>
    </source>
</evidence>
<evidence type="ECO:0000256" key="5">
    <source>
        <dbReference type="ARBA" id="ARBA00022982"/>
    </source>
</evidence>
<organism evidence="10">
    <name type="scientific">Petromyzon marinus</name>
    <name type="common">Sea lamprey</name>
    <dbReference type="NCBI Taxonomy" id="7757"/>
    <lineage>
        <taxon>Eukaryota</taxon>
        <taxon>Metazoa</taxon>
        <taxon>Chordata</taxon>
        <taxon>Craniata</taxon>
        <taxon>Vertebrata</taxon>
        <taxon>Cyclostomata</taxon>
        <taxon>Hyperoartia</taxon>
        <taxon>Petromyzontiformes</taxon>
        <taxon>Petromyzontidae</taxon>
        <taxon>Petromyzon</taxon>
    </lineage>
</organism>